<comment type="caution">
    <text evidence="2">The sequence shown here is derived from an EMBL/GenBank/DDBJ whole genome shotgun (WGS) entry which is preliminary data.</text>
</comment>
<dbReference type="RefSeq" id="WP_109908086.1">
    <property type="nucleotide sequence ID" value="NZ_QGLE01000022.1"/>
</dbReference>
<proteinExistence type="predicted"/>
<feature type="region of interest" description="Disordered" evidence="1">
    <location>
        <begin position="1"/>
        <end position="86"/>
    </location>
</feature>
<accession>A0A317DXT6</accession>
<keyword evidence="3" id="KW-1185">Reference proteome</keyword>
<protein>
    <submittedName>
        <fullName evidence="2">Uncharacterized protein</fullName>
    </submittedName>
</protein>
<feature type="compositionally biased region" description="Low complexity" evidence="1">
    <location>
        <begin position="70"/>
        <end position="80"/>
    </location>
</feature>
<organism evidence="2 3">
    <name type="scientific">Zavarzinia aquatilis</name>
    <dbReference type="NCBI Taxonomy" id="2211142"/>
    <lineage>
        <taxon>Bacteria</taxon>
        <taxon>Pseudomonadati</taxon>
        <taxon>Pseudomonadota</taxon>
        <taxon>Alphaproteobacteria</taxon>
        <taxon>Rhodospirillales</taxon>
        <taxon>Zavarziniaceae</taxon>
        <taxon>Zavarzinia</taxon>
    </lineage>
</organism>
<name>A0A317DXT6_9PROT</name>
<dbReference type="OrthoDB" id="9986750at2"/>
<dbReference type="Proteomes" id="UP000245461">
    <property type="component" value="Unassembled WGS sequence"/>
</dbReference>
<dbReference type="EMBL" id="QGLE01000022">
    <property type="protein sequence ID" value="PWR17635.1"/>
    <property type="molecule type" value="Genomic_DNA"/>
</dbReference>
<evidence type="ECO:0000256" key="1">
    <source>
        <dbReference type="SAM" id="MobiDB-lite"/>
    </source>
</evidence>
<evidence type="ECO:0000313" key="3">
    <source>
        <dbReference type="Proteomes" id="UP000245461"/>
    </source>
</evidence>
<reference evidence="2 3" key="1">
    <citation type="submission" date="2018-05" db="EMBL/GenBank/DDBJ databases">
        <title>Zavarzinia sp. HR-AS.</title>
        <authorList>
            <person name="Lee Y."/>
            <person name="Jeon C.O."/>
        </authorList>
    </citation>
    <scope>NUCLEOTIDE SEQUENCE [LARGE SCALE GENOMIC DNA]</scope>
    <source>
        <strain evidence="2 3">HR-AS</strain>
    </source>
</reference>
<evidence type="ECO:0000313" key="2">
    <source>
        <dbReference type="EMBL" id="PWR17635.1"/>
    </source>
</evidence>
<dbReference type="AlphaFoldDB" id="A0A317DXT6"/>
<feature type="compositionally biased region" description="Pro residues" evidence="1">
    <location>
        <begin position="50"/>
        <end position="69"/>
    </location>
</feature>
<sequence length="86" mass="8865">MTDTPKPTEGGRYELIDGQLVQHQAPTEPGEGGPRNADGSSMYTTDKFRPAPPASPAPAPVEAPIPPADAPAETDAGETAGAKKKR</sequence>
<gene>
    <name evidence="2" type="ORF">DKG74_20720</name>
</gene>